<feature type="transmembrane region" description="Helical" evidence="1">
    <location>
        <begin position="203"/>
        <end position="226"/>
    </location>
</feature>
<comment type="caution">
    <text evidence="2">The sequence shown here is derived from an EMBL/GenBank/DDBJ whole genome shotgun (WGS) entry which is preliminary data.</text>
</comment>
<accession>A0A398CT43</accession>
<name>A0A398CT43_9BACT</name>
<reference evidence="2 3" key="1">
    <citation type="submission" date="2018-09" db="EMBL/GenBank/DDBJ databases">
        <title>Discovery and Ecogenomic Context for Candidatus Cryosericales, a Global Caldiserica Order Active in Thawing Permafrost.</title>
        <authorList>
            <person name="Martinez M.A."/>
            <person name="Woodcroft B.J."/>
            <person name="Ignacio Espinoza J.C."/>
            <person name="Zayed A."/>
            <person name="Singleton C.M."/>
            <person name="Boyd J."/>
            <person name="Li Y.-F."/>
            <person name="Purvine S."/>
            <person name="Maughan H."/>
            <person name="Hodgkins S.B."/>
            <person name="Anderson D."/>
            <person name="Sederholm M."/>
            <person name="Temperton B."/>
            <person name="Saleska S.R."/>
            <person name="Tyson G.W."/>
            <person name="Rich V.I."/>
        </authorList>
    </citation>
    <scope>NUCLEOTIDE SEQUENCE [LARGE SCALE GENOMIC DNA]</scope>
    <source>
        <strain evidence="2 3">SMC7</strain>
    </source>
</reference>
<evidence type="ECO:0000256" key="1">
    <source>
        <dbReference type="SAM" id="Phobius"/>
    </source>
</evidence>
<keyword evidence="1" id="KW-0472">Membrane</keyword>
<gene>
    <name evidence="2" type="ORF">SMC7_06045</name>
</gene>
<keyword evidence="1" id="KW-0812">Transmembrane</keyword>
<feature type="transmembrane region" description="Helical" evidence="1">
    <location>
        <begin position="108"/>
        <end position="130"/>
    </location>
</feature>
<dbReference type="EMBL" id="QXIS01000033">
    <property type="protein sequence ID" value="RIE05713.1"/>
    <property type="molecule type" value="Genomic_DNA"/>
</dbReference>
<dbReference type="AlphaFoldDB" id="A0A398CT43"/>
<keyword evidence="3" id="KW-1185">Reference proteome</keyword>
<protein>
    <submittedName>
        <fullName evidence="2">Uncharacterized protein</fullName>
    </submittedName>
</protein>
<evidence type="ECO:0000313" key="2">
    <source>
        <dbReference type="EMBL" id="RIE05713.1"/>
    </source>
</evidence>
<keyword evidence="1" id="KW-1133">Transmembrane helix</keyword>
<sequence length="246" mass="27185">MTKKRPLSCLGCIVTAVGSLVLLSTLITRNPKKAIVAPDPESLPLTAPTKCEPETVLSQGTTVADHAAPKSVATATLSELLETNQKIIEVIGVFTAISFFTGQLGIRWFAYVVTFLFTTLVLILCVELWTRFPSQSDSMKVMLFKGILTLAVLLLLLDFFVDYRDIWRYFLVYPIAATIFGVVLFGFAVPAVRRSPLRKNKRLLGLVATVTAIVLLCSSMRLAVLIEPGLNRFLDTLYKMISGWTH</sequence>
<dbReference type="Proteomes" id="UP000266328">
    <property type="component" value="Unassembled WGS sequence"/>
</dbReference>
<feature type="transmembrane region" description="Helical" evidence="1">
    <location>
        <begin position="7"/>
        <end position="27"/>
    </location>
</feature>
<dbReference type="RefSeq" id="WP_119089457.1">
    <property type="nucleotide sequence ID" value="NZ_QXIS01000033.1"/>
</dbReference>
<feature type="transmembrane region" description="Helical" evidence="1">
    <location>
        <begin position="167"/>
        <end position="191"/>
    </location>
</feature>
<feature type="transmembrane region" description="Helical" evidence="1">
    <location>
        <begin position="142"/>
        <end position="161"/>
    </location>
</feature>
<organism evidence="2 3">
    <name type="scientific">Candidatus Cryosericum terrychapinii</name>
    <dbReference type="NCBI Taxonomy" id="2290919"/>
    <lineage>
        <taxon>Bacteria</taxon>
        <taxon>Pseudomonadati</taxon>
        <taxon>Caldisericota/Cryosericota group</taxon>
        <taxon>Candidatus Cryosericota</taxon>
        <taxon>Candidatus Cryosericia</taxon>
        <taxon>Candidatus Cryosericales</taxon>
        <taxon>Candidatus Cryosericaceae</taxon>
        <taxon>Candidatus Cryosericum</taxon>
    </lineage>
</organism>
<proteinExistence type="predicted"/>
<evidence type="ECO:0000313" key="3">
    <source>
        <dbReference type="Proteomes" id="UP000266328"/>
    </source>
</evidence>